<evidence type="ECO:0000313" key="1">
    <source>
        <dbReference type="EMBL" id="BBT41963.1"/>
    </source>
</evidence>
<reference evidence="1 2" key="1">
    <citation type="submission" date="2019-12" db="EMBL/GenBank/DDBJ databases">
        <title>complete genome sequences of Pseudomonas putida str. WP8-W18-CRE-01 isolated from wastewater treatment plant effluent.</title>
        <authorList>
            <person name="Sekizuka T."/>
            <person name="Itokawa K."/>
            <person name="Yatsu K."/>
            <person name="Inamine Y."/>
            <person name="Kuroda M."/>
        </authorList>
    </citation>
    <scope>NUCLEOTIDE SEQUENCE [LARGE SCALE GENOMIC DNA]</scope>
    <source>
        <strain evidence="1 2">WP8-W18-CRE-01</strain>
    </source>
</reference>
<proteinExistence type="predicted"/>
<protein>
    <submittedName>
        <fullName evidence="1">Uncharacterized protein</fullName>
    </submittedName>
</protein>
<dbReference type="AlphaFoldDB" id="A0A6S5TUI8"/>
<dbReference type="Proteomes" id="UP000515680">
    <property type="component" value="Chromosome"/>
</dbReference>
<name>A0A6S5TUI8_PSEPU</name>
<accession>A0A6S5TUI8</accession>
<sequence length="74" mass="8486">MNTQTRYSIILEHSAEVLLENASMAQVEAFWDDNDERYFGLRIEDERSAHARVIVTDEVPDEDEEEDGVVVLCA</sequence>
<organism evidence="1 2">
    <name type="scientific">Pseudomonas putida</name>
    <name type="common">Arthrobacter siderocapsulatus</name>
    <dbReference type="NCBI Taxonomy" id="303"/>
    <lineage>
        <taxon>Bacteria</taxon>
        <taxon>Pseudomonadati</taxon>
        <taxon>Pseudomonadota</taxon>
        <taxon>Gammaproteobacteria</taxon>
        <taxon>Pseudomonadales</taxon>
        <taxon>Pseudomonadaceae</taxon>
        <taxon>Pseudomonas</taxon>
    </lineage>
</organism>
<evidence type="ECO:0000313" key="2">
    <source>
        <dbReference type="Proteomes" id="UP000515680"/>
    </source>
</evidence>
<gene>
    <name evidence="1" type="ORF">WP8W18C01_43040</name>
</gene>
<dbReference type="EMBL" id="AP022227">
    <property type="protein sequence ID" value="BBT41963.1"/>
    <property type="molecule type" value="Genomic_DNA"/>
</dbReference>
<dbReference type="RefSeq" id="WP_182816417.1">
    <property type="nucleotide sequence ID" value="NZ_AP022227.1"/>
</dbReference>